<feature type="region of interest" description="Disordered" evidence="2">
    <location>
        <begin position="128"/>
        <end position="149"/>
    </location>
</feature>
<dbReference type="EMBL" id="MU404354">
    <property type="protein sequence ID" value="KAI1613208.1"/>
    <property type="molecule type" value="Genomic_DNA"/>
</dbReference>
<proteinExistence type="predicted"/>
<organism evidence="3 4">
    <name type="scientific">Exophiala viscosa</name>
    <dbReference type="NCBI Taxonomy" id="2486360"/>
    <lineage>
        <taxon>Eukaryota</taxon>
        <taxon>Fungi</taxon>
        <taxon>Dikarya</taxon>
        <taxon>Ascomycota</taxon>
        <taxon>Pezizomycotina</taxon>
        <taxon>Eurotiomycetes</taxon>
        <taxon>Chaetothyriomycetidae</taxon>
        <taxon>Chaetothyriales</taxon>
        <taxon>Herpotrichiellaceae</taxon>
        <taxon>Exophiala</taxon>
    </lineage>
</organism>
<keyword evidence="1" id="KW-0175">Coiled coil</keyword>
<accession>A0AAN6ID84</accession>
<feature type="coiled-coil region" evidence="1">
    <location>
        <begin position="232"/>
        <end position="266"/>
    </location>
</feature>
<evidence type="ECO:0000256" key="2">
    <source>
        <dbReference type="SAM" id="MobiDB-lite"/>
    </source>
</evidence>
<comment type="caution">
    <text evidence="3">The sequence shown here is derived from an EMBL/GenBank/DDBJ whole genome shotgun (WGS) entry which is preliminary data.</text>
</comment>
<sequence length="343" mass="38834">MPDNTAAIRSFWIAGDATYEGCEISWNTASHAFIVYDPLLFRPPIIQESFRSIQKVLHESVSPSCLTLVLNLKWIPEEKSVKSPRLIFLFNDVSSAIEFHKVLLPLDRDYVKNTTGCSCRESLGSQKIEASPRAGDKRAHDEDDEEPATKRYRPAFFTTLKIAPHLQPRLAELLAKTPQPAVTVHKAQACNDDEVEEEEEDQEDTIVIGTPLGPNRRHVWPPLRPFRFVEEFVEVREENGKMKLEKRELQEKIVGLQGQVAVARAEQSLAATQLTQLQADIQLLKDLVGRITRPLIQLDVDGYLTRIKWGEDPDAAIKNSHLYCWGSWMKNDGDDAAPKVTIE</sequence>
<reference evidence="3" key="1">
    <citation type="journal article" date="2022" name="bioRxiv">
        <title>Deciphering the potential niche of two novel black yeast fungi from a biological soil crust based on their genomes, phenotypes, and melanin regulation.</title>
        <authorList>
            <consortium name="DOE Joint Genome Institute"/>
            <person name="Carr E.C."/>
            <person name="Barton Q."/>
            <person name="Grambo S."/>
            <person name="Sullivan M."/>
            <person name="Renfro C.M."/>
            <person name="Kuo A."/>
            <person name="Pangilinan J."/>
            <person name="Lipzen A."/>
            <person name="Keymanesh K."/>
            <person name="Savage E."/>
            <person name="Barry K."/>
            <person name="Grigoriev I.V."/>
            <person name="Riekhof W.R."/>
            <person name="Harris S.S."/>
        </authorList>
    </citation>
    <scope>NUCLEOTIDE SEQUENCE</scope>
    <source>
        <strain evidence="3">JF 03-4F</strain>
    </source>
</reference>
<evidence type="ECO:0000313" key="4">
    <source>
        <dbReference type="Proteomes" id="UP001203852"/>
    </source>
</evidence>
<evidence type="ECO:0000313" key="3">
    <source>
        <dbReference type="EMBL" id="KAI1613208.1"/>
    </source>
</evidence>
<gene>
    <name evidence="3" type="ORF">EDD36DRAFT_419355</name>
</gene>
<dbReference type="AlphaFoldDB" id="A0AAN6ID84"/>
<evidence type="ECO:0000256" key="1">
    <source>
        <dbReference type="SAM" id="Coils"/>
    </source>
</evidence>
<name>A0AAN6ID84_9EURO</name>
<keyword evidence="4" id="KW-1185">Reference proteome</keyword>
<dbReference type="Proteomes" id="UP001203852">
    <property type="component" value="Unassembled WGS sequence"/>
</dbReference>
<protein>
    <submittedName>
        <fullName evidence="3">Uncharacterized protein</fullName>
    </submittedName>
</protein>